<gene>
    <name evidence="2" type="ORF">UU12_C0020G0010</name>
</gene>
<comment type="caution">
    <text evidence="2">The sequence shown here is derived from an EMBL/GenBank/DDBJ whole genome shotgun (WGS) entry which is preliminary data.</text>
</comment>
<reference evidence="2 3" key="1">
    <citation type="journal article" date="2015" name="Nature">
        <title>rRNA introns, odd ribosomes, and small enigmatic genomes across a large radiation of phyla.</title>
        <authorList>
            <person name="Brown C.T."/>
            <person name="Hug L.A."/>
            <person name="Thomas B.C."/>
            <person name="Sharon I."/>
            <person name="Castelle C.J."/>
            <person name="Singh A."/>
            <person name="Wilkins M.J."/>
            <person name="Williams K.H."/>
            <person name="Banfield J.F."/>
        </authorList>
    </citation>
    <scope>NUCLEOTIDE SEQUENCE [LARGE SCALE GENOMIC DNA]</scope>
</reference>
<protein>
    <recommendedName>
        <fullName evidence="1">Transglutaminase-like domain-containing protein</fullName>
    </recommendedName>
</protein>
<dbReference type="EMBL" id="LBZK01000020">
    <property type="protein sequence ID" value="KKR70489.1"/>
    <property type="molecule type" value="Genomic_DNA"/>
</dbReference>
<dbReference type="Gene3D" id="3.10.620.30">
    <property type="match status" value="1"/>
</dbReference>
<proteinExistence type="predicted"/>
<evidence type="ECO:0000313" key="3">
    <source>
        <dbReference type="Proteomes" id="UP000034562"/>
    </source>
</evidence>
<sequence length="159" mass="18023">MENGEMKTQKNEILLGIAEDLRKKNLDTQALLQAIQDDIISHSQNMRHPYVAENILESRFTPPEEAYKKGMTSCGAMANIGSFMLRSLGHEVKLIHGSIPTSKDHAWLKVKEGEVWKEYDLTNGGNLPREGRIIKNECSSWEEIRNVIEAEHGVNVHED</sequence>
<dbReference type="Proteomes" id="UP000034562">
    <property type="component" value="Unassembled WGS sequence"/>
</dbReference>
<dbReference type="STRING" id="1618563.UU12_C0020G0010"/>
<name>A0A0G0T0D5_9BACT</name>
<dbReference type="InterPro" id="IPR038765">
    <property type="entry name" value="Papain-like_cys_pep_sf"/>
</dbReference>
<evidence type="ECO:0000259" key="1">
    <source>
        <dbReference type="Pfam" id="PF01841"/>
    </source>
</evidence>
<dbReference type="InterPro" id="IPR002931">
    <property type="entry name" value="Transglutaminase-like"/>
</dbReference>
<evidence type="ECO:0000313" key="2">
    <source>
        <dbReference type="EMBL" id="KKR70489.1"/>
    </source>
</evidence>
<accession>A0A0G0T0D5</accession>
<feature type="domain" description="Transglutaminase-like" evidence="1">
    <location>
        <begin position="29"/>
        <end position="120"/>
    </location>
</feature>
<dbReference type="Pfam" id="PF01841">
    <property type="entry name" value="Transglut_core"/>
    <property type="match status" value="1"/>
</dbReference>
<organism evidence="2 3">
    <name type="scientific">Candidatus Woesebacteria bacterium GW2011_GWA2_40_7b</name>
    <dbReference type="NCBI Taxonomy" id="1618563"/>
    <lineage>
        <taxon>Bacteria</taxon>
        <taxon>Candidatus Woeseibacteriota</taxon>
    </lineage>
</organism>
<dbReference type="AlphaFoldDB" id="A0A0G0T0D5"/>
<dbReference type="SUPFAM" id="SSF54001">
    <property type="entry name" value="Cysteine proteinases"/>
    <property type="match status" value="1"/>
</dbReference>